<dbReference type="InterPro" id="IPR002589">
    <property type="entry name" value="Macro_dom"/>
</dbReference>
<evidence type="ECO:0000313" key="3">
    <source>
        <dbReference type="Proteomes" id="UP001164746"/>
    </source>
</evidence>
<name>A0ABY7FIG4_MYAAR</name>
<reference evidence="2" key="1">
    <citation type="submission" date="2022-11" db="EMBL/GenBank/DDBJ databases">
        <title>Centuries of genome instability and evolution in soft-shell clam transmissible cancer (bioRxiv).</title>
        <authorList>
            <person name="Hart S.F.M."/>
            <person name="Yonemitsu M.A."/>
            <person name="Giersch R.M."/>
            <person name="Beal B.F."/>
            <person name="Arriagada G."/>
            <person name="Davis B.W."/>
            <person name="Ostrander E.A."/>
            <person name="Goff S.P."/>
            <person name="Metzger M.J."/>
        </authorList>
    </citation>
    <scope>NUCLEOTIDE SEQUENCE</scope>
    <source>
        <strain evidence="2">MELC-2E11</strain>
        <tissue evidence="2">Siphon/mantle</tissue>
    </source>
</reference>
<sequence>MTFFEHLYNTHKCKFKWNYDKSSRTLTVDPKSDEVSETENVFSEFEYRRSCRSVRLVCKAPSALLNKIKQQYQDVQIFRTNDEIDASHDKFKIYSANYSDILAVERRLAKEVTGTRPKGRIRNPLAKSQDSLINKESRTEVEHFFPISKSIREVHVVCNDILETSSDCIVNPCVKRKSSSIEGRGELFQYLKSKGGQKYEDYLMDAKIDFETQCAITDGGDIKAKIIHPTRPVHNDKDKEENIFMSILGALQIAEKDRMNAISFPFAYSGTAGVDLKFCAFQYARAVTEFCRKSQNPLALVDIYFVENNREKVTHLVEFFKELLPQRMTERMIIPKPYDEIA</sequence>
<dbReference type="SUPFAM" id="SSF52949">
    <property type="entry name" value="Macro domain-like"/>
    <property type="match status" value="1"/>
</dbReference>
<feature type="domain" description="Macro" evidence="1">
    <location>
        <begin position="141"/>
        <end position="324"/>
    </location>
</feature>
<dbReference type="InterPro" id="IPR043472">
    <property type="entry name" value="Macro_dom-like"/>
</dbReference>
<dbReference type="EMBL" id="CP111023">
    <property type="protein sequence ID" value="WAR21978.1"/>
    <property type="molecule type" value="Genomic_DNA"/>
</dbReference>
<proteinExistence type="predicted"/>
<evidence type="ECO:0000259" key="1">
    <source>
        <dbReference type="PROSITE" id="PS51154"/>
    </source>
</evidence>
<dbReference type="Pfam" id="PF01661">
    <property type="entry name" value="Macro"/>
    <property type="match status" value="1"/>
</dbReference>
<accession>A0ABY7FIG4</accession>
<keyword evidence="3" id="KW-1185">Reference proteome</keyword>
<dbReference type="Gene3D" id="3.40.220.10">
    <property type="entry name" value="Leucine Aminopeptidase, subunit E, domain 1"/>
    <property type="match status" value="1"/>
</dbReference>
<organism evidence="2 3">
    <name type="scientific">Mya arenaria</name>
    <name type="common">Soft-shell clam</name>
    <dbReference type="NCBI Taxonomy" id="6604"/>
    <lineage>
        <taxon>Eukaryota</taxon>
        <taxon>Metazoa</taxon>
        <taxon>Spiralia</taxon>
        <taxon>Lophotrochozoa</taxon>
        <taxon>Mollusca</taxon>
        <taxon>Bivalvia</taxon>
        <taxon>Autobranchia</taxon>
        <taxon>Heteroconchia</taxon>
        <taxon>Euheterodonta</taxon>
        <taxon>Imparidentia</taxon>
        <taxon>Neoheterodontei</taxon>
        <taxon>Myida</taxon>
        <taxon>Myoidea</taxon>
        <taxon>Myidae</taxon>
        <taxon>Mya</taxon>
    </lineage>
</organism>
<protein>
    <recommendedName>
        <fullName evidence="1">Macro domain-containing protein</fullName>
    </recommendedName>
</protein>
<dbReference type="PROSITE" id="PS51154">
    <property type="entry name" value="MACRO"/>
    <property type="match status" value="1"/>
</dbReference>
<gene>
    <name evidence="2" type="ORF">MAR_015952</name>
</gene>
<evidence type="ECO:0000313" key="2">
    <source>
        <dbReference type="EMBL" id="WAR21978.1"/>
    </source>
</evidence>
<dbReference type="Proteomes" id="UP001164746">
    <property type="component" value="Chromosome 12"/>
</dbReference>